<reference evidence="2 3" key="1">
    <citation type="submission" date="2018-03" db="EMBL/GenBank/DDBJ databases">
        <title>Lachnoclostridium SNUG30386 gen.nov., sp.nov., isolated from human faeces.</title>
        <authorList>
            <person name="Seo B."/>
            <person name="Jeon K."/>
            <person name="Ko G."/>
        </authorList>
    </citation>
    <scope>NUCLEOTIDE SEQUENCE [LARGE SCALE GENOMIC DNA]</scope>
    <source>
        <strain evidence="2 3">SNUG30386</strain>
    </source>
</reference>
<dbReference type="GO" id="GO:0005524">
    <property type="term" value="F:ATP binding"/>
    <property type="evidence" value="ECO:0007669"/>
    <property type="project" value="InterPro"/>
</dbReference>
<organism evidence="2 3">
    <name type="scientific">Clostridium fessum</name>
    <dbReference type="NCBI Taxonomy" id="2126740"/>
    <lineage>
        <taxon>Bacteria</taxon>
        <taxon>Bacillati</taxon>
        <taxon>Bacillota</taxon>
        <taxon>Clostridia</taxon>
        <taxon>Eubacteriales</taxon>
        <taxon>Clostridiaceae</taxon>
        <taxon>Clostridium</taxon>
    </lineage>
</organism>
<evidence type="ECO:0000313" key="2">
    <source>
        <dbReference type="EMBL" id="PST36949.1"/>
    </source>
</evidence>
<dbReference type="AlphaFoldDB" id="A0A2T3FNV8"/>
<dbReference type="GO" id="GO:0016887">
    <property type="term" value="F:ATP hydrolysis activity"/>
    <property type="evidence" value="ECO:0007669"/>
    <property type="project" value="InterPro"/>
</dbReference>
<dbReference type="CDD" id="cd00009">
    <property type="entry name" value="AAA"/>
    <property type="match status" value="1"/>
</dbReference>
<dbReference type="RefSeq" id="WP_107001162.1">
    <property type="nucleotide sequence ID" value="NZ_PYLO01000003.1"/>
</dbReference>
<evidence type="ECO:0000259" key="1">
    <source>
        <dbReference type="SMART" id="SM00382"/>
    </source>
</evidence>
<comment type="caution">
    <text evidence="2">The sequence shown here is derived from an EMBL/GenBank/DDBJ whole genome shotgun (WGS) entry which is preliminary data.</text>
</comment>
<dbReference type="EMBL" id="PYLO01000003">
    <property type="protein sequence ID" value="PST36949.1"/>
    <property type="molecule type" value="Genomic_DNA"/>
</dbReference>
<dbReference type="InterPro" id="IPR003593">
    <property type="entry name" value="AAA+_ATPase"/>
</dbReference>
<gene>
    <name evidence="2" type="ORF">C7U56_10420</name>
</gene>
<proteinExistence type="predicted"/>
<keyword evidence="3" id="KW-1185">Reference proteome</keyword>
<dbReference type="SUPFAM" id="SSF52540">
    <property type="entry name" value="P-loop containing nucleoside triphosphate hydrolases"/>
    <property type="match status" value="1"/>
</dbReference>
<dbReference type="PANTHER" id="PTHR37291:SF1">
    <property type="entry name" value="TYPE IV METHYL-DIRECTED RESTRICTION ENZYME ECOKMCRB SUBUNIT"/>
    <property type="match status" value="1"/>
</dbReference>
<dbReference type="InterPro" id="IPR027417">
    <property type="entry name" value="P-loop_NTPase"/>
</dbReference>
<dbReference type="Proteomes" id="UP000241048">
    <property type="component" value="Unassembled WGS sequence"/>
</dbReference>
<name>A0A2T3FNV8_9CLOT</name>
<dbReference type="Gene3D" id="3.40.50.300">
    <property type="entry name" value="P-loop containing nucleotide triphosphate hydrolases"/>
    <property type="match status" value="1"/>
</dbReference>
<dbReference type="PANTHER" id="PTHR37291">
    <property type="entry name" value="5-METHYLCYTOSINE-SPECIFIC RESTRICTION ENZYME B"/>
    <property type="match status" value="1"/>
</dbReference>
<dbReference type="SMART" id="SM00382">
    <property type="entry name" value="AAA"/>
    <property type="match status" value="1"/>
</dbReference>
<dbReference type="InterPro" id="IPR025745">
    <property type="entry name" value="Mrr-like_N_dom"/>
</dbReference>
<evidence type="ECO:0000313" key="3">
    <source>
        <dbReference type="Proteomes" id="UP000241048"/>
    </source>
</evidence>
<feature type="domain" description="AAA+ ATPase" evidence="1">
    <location>
        <begin position="571"/>
        <end position="729"/>
    </location>
</feature>
<accession>A0A2T3FNV8</accession>
<dbReference type="Pfam" id="PF07728">
    <property type="entry name" value="AAA_5"/>
    <property type="match status" value="1"/>
</dbReference>
<dbReference type="InterPro" id="IPR011704">
    <property type="entry name" value="ATPase_dyneun-rel_AAA"/>
</dbReference>
<dbReference type="InterPro" id="IPR052934">
    <property type="entry name" value="Methyl-DNA_Rec/Restrict_Enz"/>
</dbReference>
<sequence>MQYDWIDFYTEFATKLLPFKADRKALIQKLYAVYNMAGMSVPKLESGDEIIDIDPFTIFGTFNKGITNANRIAILNGIASEFEISATVPSNFDGIPVLNNLKATFYGFKDDRKTDDIDNLWSLFEIALVLADNDTVDNRRKFSEVYDMVHDQLCIRWNITMGLYWIRPYAFINLDSRNRWFIADTKNMPGEVVVAAEKTFKKVPYAADYLGIKDLCKKVLDTGEYEYKSFPDLSYTAWIISEKVNQEKSVEKGKKTSKAEFLKWFMPLLQALRDLGGSATPVEARKKIIENEHLSDEVVNETRGKTKVNKFENEVAFARNYLVGSGYIDKSVRGVWTLTEAGKTVELTAEMASDIFKKGVSDAKSNKTNDSDALADNDVDTVRYWLYAPGQGADKWEECYRNGYMLLGWGEIGDLGVFSSKDEMKQQMKQEYGDSSSYRNSAHATWQFVHDIKIGDVVFVKKGNNGILGKGIVESDYEYDADRADEYSNIRKVNWTNKGNWTINHQAPQKTLTDITPYSDFVQEIKDLFEDDDMVDDEQEVTYPEYTAENFLDDVYMSEEDYSRLVGLLRNKKNIILQGAPGVGKTYAAKRLAYSMMGVKDVERVMMVQFHQSYSYEDFIMGFRPSATGFELKKGAFYNFCKKAEIDSDNEYFFIIDEINRGNLSKIFGELFMLIENDKRGNALQLLYSDEKFAVPKNVYIVGMMNTADRSLAMLDYALRRRFAFFDIKPGFETPGFREYRMALDNEKFNKLISCVENLNGVIASDESLGEGFCIGHSYFCNLQPDTIDDDWLYGVVEYELIPMLKEYWFDEPMKVKDWSENLRSAIK</sequence>
<protein>
    <submittedName>
        <fullName evidence="2">ATPase</fullName>
    </submittedName>
</protein>
<dbReference type="Pfam" id="PF14338">
    <property type="entry name" value="Mrr_N"/>
    <property type="match status" value="1"/>
</dbReference>